<dbReference type="RefSeq" id="WP_194110962.1">
    <property type="nucleotide sequence ID" value="NZ_JADFFL010000003.1"/>
</dbReference>
<dbReference type="AlphaFoldDB" id="A0A929KUE4"/>
<evidence type="ECO:0000313" key="2">
    <source>
        <dbReference type="Proteomes" id="UP000622475"/>
    </source>
</evidence>
<dbReference type="EMBL" id="JADFFL010000003">
    <property type="protein sequence ID" value="MBE9661749.1"/>
    <property type="molecule type" value="Genomic_DNA"/>
</dbReference>
<accession>A0A929KUE4</accession>
<dbReference type="Proteomes" id="UP000622475">
    <property type="component" value="Unassembled WGS sequence"/>
</dbReference>
<sequence>MTHQLISVEEFCVHHHTEMTFLQDLHDQGLIVLTIVDTKLCIATEELVRVEKMVHLYKDLDINVAGLASISHLLNKVEKLQRELWATKNKLRFYED</sequence>
<name>A0A929KUE4_9SPHI</name>
<proteinExistence type="predicted"/>
<evidence type="ECO:0000313" key="1">
    <source>
        <dbReference type="EMBL" id="MBE9661749.1"/>
    </source>
</evidence>
<comment type="caution">
    <text evidence="1">The sequence shown here is derived from an EMBL/GenBank/DDBJ whole genome shotgun (WGS) entry which is preliminary data.</text>
</comment>
<keyword evidence="2" id="KW-1185">Reference proteome</keyword>
<gene>
    <name evidence="1" type="ORF">IRJ16_07615</name>
</gene>
<reference evidence="1" key="1">
    <citation type="submission" date="2020-10" db="EMBL/GenBank/DDBJ databases">
        <title>Mucilaginibacter mali sp. nov., isolated from rhizosphere soil of apple orchard.</title>
        <authorList>
            <person name="Lee J.-S."/>
            <person name="Kim H.S."/>
            <person name="Kim J.-S."/>
        </authorList>
    </citation>
    <scope>NUCLEOTIDE SEQUENCE</scope>
    <source>
        <strain evidence="1">KCTC 22746</strain>
    </source>
</reference>
<dbReference type="Gene3D" id="1.10.1660.10">
    <property type="match status" value="1"/>
</dbReference>
<protein>
    <submittedName>
        <fullName evidence="1">Chaperone modulator CbpM</fullName>
    </submittedName>
</protein>
<organism evidence="1 2">
    <name type="scientific">Mucilaginibacter myungsuensis</name>
    <dbReference type="NCBI Taxonomy" id="649104"/>
    <lineage>
        <taxon>Bacteria</taxon>
        <taxon>Pseudomonadati</taxon>
        <taxon>Bacteroidota</taxon>
        <taxon>Sphingobacteriia</taxon>
        <taxon>Sphingobacteriales</taxon>
        <taxon>Sphingobacteriaceae</taxon>
        <taxon>Mucilaginibacter</taxon>
    </lineage>
</organism>
<dbReference type="Pfam" id="PF13591">
    <property type="entry name" value="MerR_2"/>
    <property type="match status" value="1"/>
</dbReference>